<protein>
    <submittedName>
        <fullName evidence="1">Transposase</fullName>
    </submittedName>
</protein>
<gene>
    <name evidence="1" type="ORF">ZRA01_38720</name>
</gene>
<accession>A0A4Y4D1I6</accession>
<keyword evidence="2" id="KW-1185">Reference proteome</keyword>
<dbReference type="Proteomes" id="UP000318422">
    <property type="component" value="Unassembled WGS sequence"/>
</dbReference>
<name>A0A4Y4D1I6_ZOORA</name>
<dbReference type="RefSeq" id="WP_141355114.1">
    <property type="nucleotide sequence ID" value="NZ_BJNV01000133.1"/>
</dbReference>
<dbReference type="PANTHER" id="PTHR36455:SF1">
    <property type="entry name" value="BLR8292 PROTEIN"/>
    <property type="match status" value="1"/>
</dbReference>
<dbReference type="NCBIfam" id="NF033819">
    <property type="entry name" value="IS66_TnpB"/>
    <property type="match status" value="1"/>
</dbReference>
<evidence type="ECO:0000313" key="2">
    <source>
        <dbReference type="Proteomes" id="UP000318422"/>
    </source>
</evidence>
<evidence type="ECO:0000313" key="1">
    <source>
        <dbReference type="EMBL" id="GEC97799.1"/>
    </source>
</evidence>
<proteinExistence type="predicted"/>
<dbReference type="OrthoDB" id="9801450at2"/>
<dbReference type="Pfam" id="PF05717">
    <property type="entry name" value="TnpB_IS66"/>
    <property type="match status" value="1"/>
</dbReference>
<dbReference type="InterPro" id="IPR008878">
    <property type="entry name" value="Transposase_IS66_Orf2"/>
</dbReference>
<dbReference type="PANTHER" id="PTHR36455">
    <property type="match status" value="1"/>
</dbReference>
<dbReference type="AlphaFoldDB" id="A0A4Y4D1I6"/>
<reference evidence="1 2" key="1">
    <citation type="submission" date="2019-06" db="EMBL/GenBank/DDBJ databases">
        <title>Whole genome shotgun sequence of Zoogloea ramigera NBRC 15342.</title>
        <authorList>
            <person name="Hosoyama A."/>
            <person name="Uohara A."/>
            <person name="Ohji S."/>
            <person name="Ichikawa N."/>
        </authorList>
    </citation>
    <scope>NUCLEOTIDE SEQUENCE [LARGE SCALE GENOMIC DNA]</scope>
    <source>
        <strain evidence="1 2">NBRC 15342</strain>
    </source>
</reference>
<sequence>MFFPEGAVRVHVYGQPVDMRKSFDGLYALTRHALGCDPLSGELFVFINRRGTQMKVLYWDRTGFCVWAKRLEEGRFVSNWAHIATRQMDWTGLKLLLEGIEPARYKRRYKRPETALKPA</sequence>
<organism evidence="1 2">
    <name type="scientific">Zoogloea ramigera</name>
    <dbReference type="NCBI Taxonomy" id="350"/>
    <lineage>
        <taxon>Bacteria</taxon>
        <taxon>Pseudomonadati</taxon>
        <taxon>Pseudomonadota</taxon>
        <taxon>Betaproteobacteria</taxon>
        <taxon>Rhodocyclales</taxon>
        <taxon>Zoogloeaceae</taxon>
        <taxon>Zoogloea</taxon>
    </lineage>
</organism>
<dbReference type="EMBL" id="BJNV01000133">
    <property type="protein sequence ID" value="GEC97799.1"/>
    <property type="molecule type" value="Genomic_DNA"/>
</dbReference>
<comment type="caution">
    <text evidence="1">The sequence shown here is derived from an EMBL/GenBank/DDBJ whole genome shotgun (WGS) entry which is preliminary data.</text>
</comment>